<dbReference type="PANTHER" id="PTHR42844">
    <property type="entry name" value="DIHYDRONEOPTERIN ALDOLASE 1-RELATED"/>
    <property type="match status" value="1"/>
</dbReference>
<proteinExistence type="inferred from homology"/>
<accession>A0A940DJP5</accession>
<comment type="pathway">
    <text evidence="2 6">Cofactor biosynthesis; tetrahydrofolate biosynthesis; 2-amino-4-hydroxy-6-hydroxymethyl-7,8-dihydropteridine diphosphate from 7,8-dihydroneopterin triphosphate: step 3/4.</text>
</comment>
<dbReference type="InterPro" id="IPR006157">
    <property type="entry name" value="FolB_dom"/>
</dbReference>
<dbReference type="SUPFAM" id="SSF55620">
    <property type="entry name" value="Tetrahydrobiopterin biosynthesis enzymes-like"/>
    <property type="match status" value="1"/>
</dbReference>
<dbReference type="GO" id="GO:0005737">
    <property type="term" value="C:cytoplasm"/>
    <property type="evidence" value="ECO:0007669"/>
    <property type="project" value="TreeGrafter"/>
</dbReference>
<keyword evidence="5 6" id="KW-0456">Lyase</keyword>
<reference evidence="8" key="2">
    <citation type="journal article" date="2021" name="PeerJ">
        <title>Extensive microbial diversity within the chicken gut microbiome revealed by metagenomics and culture.</title>
        <authorList>
            <person name="Gilroy R."/>
            <person name="Ravi A."/>
            <person name="Getino M."/>
            <person name="Pursley I."/>
            <person name="Horton D.L."/>
            <person name="Alikhan N.F."/>
            <person name="Baker D."/>
            <person name="Gharbi K."/>
            <person name="Hall N."/>
            <person name="Watson M."/>
            <person name="Adriaenssens E.M."/>
            <person name="Foster-Nyarko E."/>
            <person name="Jarju S."/>
            <person name="Secka A."/>
            <person name="Antonio M."/>
            <person name="Oren A."/>
            <person name="Chaudhuri R.R."/>
            <person name="La Ragione R."/>
            <person name="Hildebrand F."/>
            <person name="Pallen M.J."/>
        </authorList>
    </citation>
    <scope>NUCLEOTIDE SEQUENCE</scope>
    <source>
        <strain evidence="8">3924</strain>
    </source>
</reference>
<dbReference type="InterPro" id="IPR043133">
    <property type="entry name" value="GTP-CH-I_C/QueF"/>
</dbReference>
<evidence type="ECO:0000259" key="7">
    <source>
        <dbReference type="SMART" id="SM00905"/>
    </source>
</evidence>
<comment type="function">
    <text evidence="6">Catalyzes the conversion of 7,8-dihydroneopterin to 6-hydroxymethyl-7,8-dihydropterin.</text>
</comment>
<comment type="caution">
    <text evidence="8">The sequence shown here is derived from an EMBL/GenBank/DDBJ whole genome shotgun (WGS) entry which is preliminary data.</text>
</comment>
<evidence type="ECO:0000256" key="1">
    <source>
        <dbReference type="ARBA" id="ARBA00001353"/>
    </source>
</evidence>
<dbReference type="AlphaFoldDB" id="A0A940DJP5"/>
<evidence type="ECO:0000256" key="2">
    <source>
        <dbReference type="ARBA" id="ARBA00005013"/>
    </source>
</evidence>
<dbReference type="GO" id="GO:0004150">
    <property type="term" value="F:dihydroneopterin aldolase activity"/>
    <property type="evidence" value="ECO:0007669"/>
    <property type="project" value="UniProtKB-UniRule"/>
</dbReference>
<dbReference type="GO" id="GO:0046654">
    <property type="term" value="P:tetrahydrofolate biosynthetic process"/>
    <property type="evidence" value="ECO:0007669"/>
    <property type="project" value="UniProtKB-UniRule"/>
</dbReference>
<gene>
    <name evidence="8" type="primary">folB</name>
    <name evidence="8" type="ORF">IAC51_00675</name>
</gene>
<protein>
    <recommendedName>
        <fullName evidence="6">7,8-dihydroneopterin aldolase</fullName>
        <ecNumber evidence="6">4.1.2.25</ecNumber>
    </recommendedName>
</protein>
<evidence type="ECO:0000313" key="9">
    <source>
        <dbReference type="Proteomes" id="UP000712007"/>
    </source>
</evidence>
<comment type="catalytic activity">
    <reaction evidence="1 6">
        <text>7,8-dihydroneopterin = 6-hydroxymethyl-7,8-dihydropterin + glycolaldehyde</text>
        <dbReference type="Rhea" id="RHEA:10540"/>
        <dbReference type="ChEBI" id="CHEBI:17001"/>
        <dbReference type="ChEBI" id="CHEBI:17071"/>
        <dbReference type="ChEBI" id="CHEBI:44841"/>
        <dbReference type="EC" id="4.1.2.25"/>
    </reaction>
</comment>
<dbReference type="NCBIfam" id="TIGR00525">
    <property type="entry name" value="folB"/>
    <property type="match status" value="1"/>
</dbReference>
<evidence type="ECO:0000256" key="5">
    <source>
        <dbReference type="ARBA" id="ARBA00023239"/>
    </source>
</evidence>
<evidence type="ECO:0000256" key="4">
    <source>
        <dbReference type="ARBA" id="ARBA00022909"/>
    </source>
</evidence>
<dbReference type="EMBL" id="JADIMV010000015">
    <property type="protein sequence ID" value="MBO8439147.1"/>
    <property type="molecule type" value="Genomic_DNA"/>
</dbReference>
<sequence length="116" mass="13523">MKTEIVINDMEFFAYHGFYPVEQKVGCRYTVDLTMRLKTDALESDRLSDTLNYEEVYRAVREEMEKPSKLIEHVAKRILERLRGDFPIIEGMTLQLYKHNPPLGGQVGKVSVRLTD</sequence>
<dbReference type="PANTHER" id="PTHR42844:SF1">
    <property type="entry name" value="DIHYDRONEOPTERIN ALDOLASE 1-RELATED"/>
    <property type="match status" value="1"/>
</dbReference>
<dbReference type="Gene3D" id="3.30.1130.10">
    <property type="match status" value="1"/>
</dbReference>
<evidence type="ECO:0000256" key="3">
    <source>
        <dbReference type="ARBA" id="ARBA00005708"/>
    </source>
</evidence>
<dbReference type="Pfam" id="PF02152">
    <property type="entry name" value="FolB"/>
    <property type="match status" value="1"/>
</dbReference>
<evidence type="ECO:0000313" key="8">
    <source>
        <dbReference type="EMBL" id="MBO8439147.1"/>
    </source>
</evidence>
<keyword evidence="4 6" id="KW-0289">Folate biosynthesis</keyword>
<dbReference type="Proteomes" id="UP000712007">
    <property type="component" value="Unassembled WGS sequence"/>
</dbReference>
<name>A0A940DJP5_9BACT</name>
<dbReference type="InterPro" id="IPR006156">
    <property type="entry name" value="Dihydroneopterin_aldolase"/>
</dbReference>
<evidence type="ECO:0000256" key="6">
    <source>
        <dbReference type="RuleBase" id="RU362079"/>
    </source>
</evidence>
<reference evidence="8" key="1">
    <citation type="submission" date="2020-10" db="EMBL/GenBank/DDBJ databases">
        <authorList>
            <person name="Gilroy R."/>
        </authorList>
    </citation>
    <scope>NUCLEOTIDE SEQUENCE</scope>
    <source>
        <strain evidence="8">3924</strain>
    </source>
</reference>
<dbReference type="NCBIfam" id="TIGR00526">
    <property type="entry name" value="folB_dom"/>
    <property type="match status" value="1"/>
</dbReference>
<comment type="similarity">
    <text evidence="3 6">Belongs to the DHNA family.</text>
</comment>
<organism evidence="8 9">
    <name type="scientific">Candidatus Aphodosoma intestinipullorum</name>
    <dbReference type="NCBI Taxonomy" id="2840674"/>
    <lineage>
        <taxon>Bacteria</taxon>
        <taxon>Pseudomonadati</taxon>
        <taxon>Bacteroidota</taxon>
        <taxon>Bacteroidia</taxon>
        <taxon>Bacteroidales</taxon>
        <taxon>Candidatus Aphodosoma</taxon>
    </lineage>
</organism>
<feature type="domain" description="Dihydroneopterin aldolase/epimerase" evidence="7">
    <location>
        <begin position="5"/>
        <end position="116"/>
    </location>
</feature>
<dbReference type="SMART" id="SM00905">
    <property type="entry name" value="FolB"/>
    <property type="match status" value="1"/>
</dbReference>
<dbReference type="EC" id="4.1.2.25" evidence="6"/>
<dbReference type="GO" id="GO:0046656">
    <property type="term" value="P:folic acid biosynthetic process"/>
    <property type="evidence" value="ECO:0007669"/>
    <property type="project" value="UniProtKB-UniRule"/>
</dbReference>